<dbReference type="PANTHER" id="PTHR23023">
    <property type="entry name" value="DIMETHYLANILINE MONOOXYGENASE"/>
    <property type="match status" value="1"/>
</dbReference>
<gene>
    <name evidence="6" type="ORF">OIU84_027188</name>
</gene>
<dbReference type="InterPro" id="IPR036188">
    <property type="entry name" value="FAD/NAD-bd_sf"/>
</dbReference>
<keyword evidence="3 5" id="KW-0274">FAD</keyword>
<dbReference type="AlphaFoldDB" id="A0AAD6KEZ8"/>
<dbReference type="GO" id="GO:0050660">
    <property type="term" value="F:flavin adenine dinucleotide binding"/>
    <property type="evidence" value="ECO:0007669"/>
    <property type="project" value="InterPro"/>
</dbReference>
<evidence type="ECO:0000313" key="7">
    <source>
        <dbReference type="Proteomes" id="UP001162972"/>
    </source>
</evidence>
<keyword evidence="7" id="KW-1185">Reference proteome</keyword>
<dbReference type="EC" id="1.-.-.-" evidence="5"/>
<dbReference type="Proteomes" id="UP001162972">
    <property type="component" value="Chromosome 19"/>
</dbReference>
<dbReference type="FunFam" id="3.50.50.60:FF:000440">
    <property type="entry name" value="Flavin-containing monooxygenase"/>
    <property type="match status" value="1"/>
</dbReference>
<evidence type="ECO:0000256" key="5">
    <source>
        <dbReference type="RuleBase" id="RU361177"/>
    </source>
</evidence>
<keyword evidence="2 5" id="KW-0285">Flavoprotein</keyword>
<keyword evidence="4 5" id="KW-0560">Oxidoreductase</keyword>
<comment type="similarity">
    <text evidence="1 5">Belongs to the FMO family.</text>
</comment>
<dbReference type="SUPFAM" id="SSF51905">
    <property type="entry name" value="FAD/NAD(P)-binding domain"/>
    <property type="match status" value="1"/>
</dbReference>
<organism evidence="6 7">
    <name type="scientific">Salix udensis</name>
    <dbReference type="NCBI Taxonomy" id="889485"/>
    <lineage>
        <taxon>Eukaryota</taxon>
        <taxon>Viridiplantae</taxon>
        <taxon>Streptophyta</taxon>
        <taxon>Embryophyta</taxon>
        <taxon>Tracheophyta</taxon>
        <taxon>Spermatophyta</taxon>
        <taxon>Magnoliopsida</taxon>
        <taxon>eudicotyledons</taxon>
        <taxon>Gunneridae</taxon>
        <taxon>Pentapetalae</taxon>
        <taxon>rosids</taxon>
        <taxon>fabids</taxon>
        <taxon>Malpighiales</taxon>
        <taxon>Salicaceae</taxon>
        <taxon>Saliceae</taxon>
        <taxon>Salix</taxon>
    </lineage>
</organism>
<dbReference type="EMBL" id="JAPFFJ010000007">
    <property type="protein sequence ID" value="KAJ6422192.1"/>
    <property type="molecule type" value="Genomic_DNA"/>
</dbReference>
<reference evidence="6 7" key="1">
    <citation type="journal article" date="2023" name="Int. J. Mol. Sci.">
        <title>De Novo Assembly and Annotation of 11 Diverse Shrub Willow (Salix) Genomes Reveals Novel Gene Organization in Sex-Linked Regions.</title>
        <authorList>
            <person name="Hyden B."/>
            <person name="Feng K."/>
            <person name="Yates T.B."/>
            <person name="Jawdy S."/>
            <person name="Cereghino C."/>
            <person name="Smart L.B."/>
            <person name="Muchero W."/>
        </authorList>
    </citation>
    <scope>NUCLEOTIDE SEQUENCE [LARGE SCALE GENOMIC DNA]</scope>
    <source>
        <tissue evidence="6">Shoot tip</tissue>
    </source>
</reference>
<dbReference type="InterPro" id="IPR050346">
    <property type="entry name" value="FMO-like"/>
</dbReference>
<dbReference type="Gene3D" id="3.50.50.60">
    <property type="entry name" value="FAD/NAD(P)-binding domain"/>
    <property type="match status" value="1"/>
</dbReference>
<comment type="cofactor">
    <cofactor evidence="5">
        <name>FAD</name>
        <dbReference type="ChEBI" id="CHEBI:57692"/>
    </cofactor>
</comment>
<dbReference type="GO" id="GO:0050661">
    <property type="term" value="F:NADP binding"/>
    <property type="evidence" value="ECO:0007669"/>
    <property type="project" value="InterPro"/>
</dbReference>
<evidence type="ECO:0000313" key="6">
    <source>
        <dbReference type="EMBL" id="KAJ6422192.1"/>
    </source>
</evidence>
<dbReference type="Pfam" id="PF00743">
    <property type="entry name" value="FMO-like"/>
    <property type="match status" value="1"/>
</dbReference>
<proteinExistence type="inferred from homology"/>
<keyword evidence="5" id="KW-0503">Monooxygenase</keyword>
<protein>
    <recommendedName>
        <fullName evidence="5">Flavin-containing monooxygenase</fullName>
        <ecNumber evidence="5">1.-.-.-</ecNumber>
    </recommendedName>
</protein>
<accession>A0AAD6KEZ8</accession>
<name>A0AAD6KEZ8_9ROSI</name>
<evidence type="ECO:0000256" key="3">
    <source>
        <dbReference type="ARBA" id="ARBA00022827"/>
    </source>
</evidence>
<evidence type="ECO:0000256" key="1">
    <source>
        <dbReference type="ARBA" id="ARBA00009183"/>
    </source>
</evidence>
<evidence type="ECO:0000256" key="4">
    <source>
        <dbReference type="ARBA" id="ARBA00023002"/>
    </source>
</evidence>
<dbReference type="InterPro" id="IPR020946">
    <property type="entry name" value="Flavin_mOase-like"/>
</dbReference>
<dbReference type="GO" id="GO:0004499">
    <property type="term" value="F:N,N-dimethylaniline monooxygenase activity"/>
    <property type="evidence" value="ECO:0007669"/>
    <property type="project" value="InterPro"/>
</dbReference>
<sequence>MEKQSYAHRFDLIKHIKFGTKVLGIKYQGASDEEMQSWCLWGGNGDPFSSRGKWIVEAQDTQNLSTEGPEAFHGDVIHSMDYANMDYESARDFVRGRRVTVVGFQKSAMDIAMECSTANGVEHPCRVLYRTEHWNVPDYNPWGVPLPYLYLNRFSKLMVHKPVPHGFYDKAEEGSIILKKAPSFSFCKEGIKVQGKDTPLETNLVILATGFQGEKDIKDIFESKTFQDHILGSPDAAIPLYRECIHPRIPQLAVIGFSESVANLYTSEMRCR</sequence>
<evidence type="ECO:0000256" key="2">
    <source>
        <dbReference type="ARBA" id="ARBA00022630"/>
    </source>
</evidence>
<comment type="caution">
    <text evidence="6">The sequence shown here is derived from an EMBL/GenBank/DDBJ whole genome shotgun (WGS) entry which is preliminary data.</text>
</comment>